<dbReference type="Gene3D" id="3.60.20.10">
    <property type="entry name" value="Glutamine Phosphoribosylpyrophosphate, subunit 1, domain 1"/>
    <property type="match status" value="1"/>
</dbReference>
<dbReference type="Proteomes" id="UP001465153">
    <property type="component" value="Unassembled WGS sequence"/>
</dbReference>
<dbReference type="EMBL" id="BAABWN010000002">
    <property type="protein sequence ID" value="GAA6167020.1"/>
    <property type="molecule type" value="Genomic_DNA"/>
</dbReference>
<gene>
    <name evidence="1" type="ORF">NBRC116591_08300</name>
</gene>
<protein>
    <submittedName>
        <fullName evidence="1">Proteasome-type protease</fullName>
    </submittedName>
</protein>
<comment type="caution">
    <text evidence="1">The sequence shown here is derived from an EMBL/GenBank/DDBJ whole genome shotgun (WGS) entry which is preliminary data.</text>
</comment>
<reference evidence="1 2" key="1">
    <citation type="submission" date="2024-04" db="EMBL/GenBank/DDBJ databases">
        <title>Draft genome sequence of Sessilibacter corallicola NBRC 116591.</title>
        <authorList>
            <person name="Miyakawa T."/>
            <person name="Kusuya Y."/>
            <person name="Miura T."/>
        </authorList>
    </citation>
    <scope>NUCLEOTIDE SEQUENCE [LARGE SCALE GENOMIC DNA]</scope>
    <source>
        <strain evidence="1 2">KU-00831-HH</strain>
    </source>
</reference>
<dbReference type="GO" id="GO:0000502">
    <property type="term" value="C:proteasome complex"/>
    <property type="evidence" value="ECO:0007669"/>
    <property type="project" value="UniProtKB-KW"/>
</dbReference>
<dbReference type="GO" id="GO:0006508">
    <property type="term" value="P:proteolysis"/>
    <property type="evidence" value="ECO:0007669"/>
    <property type="project" value="UniProtKB-KW"/>
</dbReference>
<dbReference type="GO" id="GO:0008233">
    <property type="term" value="F:peptidase activity"/>
    <property type="evidence" value="ECO:0007669"/>
    <property type="project" value="UniProtKB-KW"/>
</dbReference>
<name>A0ABQ0A5U0_9GAMM</name>
<keyword evidence="1" id="KW-0645">Protease</keyword>
<dbReference type="InterPro" id="IPR029055">
    <property type="entry name" value="Ntn_hydrolases_N"/>
</dbReference>
<dbReference type="PIRSF" id="PIRSF009120">
    <property type="entry name" value="UCP009120_prtse"/>
    <property type="match status" value="1"/>
</dbReference>
<accession>A0ABQ0A5U0</accession>
<keyword evidence="2" id="KW-1185">Reference proteome</keyword>
<dbReference type="SUPFAM" id="SSF56235">
    <property type="entry name" value="N-terminal nucleophile aminohydrolases (Ntn hydrolases)"/>
    <property type="match status" value="1"/>
</dbReference>
<dbReference type="RefSeq" id="WP_353301774.1">
    <property type="nucleotide sequence ID" value="NZ_BAABWN010000002.1"/>
</dbReference>
<dbReference type="InterPro" id="IPR001353">
    <property type="entry name" value="Proteasome_sua/b"/>
</dbReference>
<dbReference type="Pfam" id="PF00227">
    <property type="entry name" value="Proteasome"/>
    <property type="match status" value="1"/>
</dbReference>
<evidence type="ECO:0000313" key="2">
    <source>
        <dbReference type="Proteomes" id="UP001465153"/>
    </source>
</evidence>
<proteinExistence type="predicted"/>
<dbReference type="InterPro" id="IPR016545">
    <property type="entry name" value="UCP009120_prtse"/>
</dbReference>
<keyword evidence="1" id="KW-0378">Hydrolase</keyword>
<keyword evidence="1" id="KW-0647">Proteasome</keyword>
<organism evidence="1 2">
    <name type="scientific">Sessilibacter corallicola</name>
    <dbReference type="NCBI Taxonomy" id="2904075"/>
    <lineage>
        <taxon>Bacteria</taxon>
        <taxon>Pseudomonadati</taxon>
        <taxon>Pseudomonadota</taxon>
        <taxon>Gammaproteobacteria</taxon>
        <taxon>Cellvibrionales</taxon>
        <taxon>Cellvibrionaceae</taxon>
        <taxon>Sessilibacter</taxon>
    </lineage>
</organism>
<sequence length="240" mass="27360">MTYCIAINLDQGLLFGGDTRTNAGVDHISTYKKLFTFSNGSTHAIAILCSGNLATSQHLIESLRREIELEEDNLLSKDSLFDCAKHAGRILYDIIQESAHNESDKLGDFSSNLLLGGQIKGERPRLFMIYPQGNFIEATRETPYFQIGEHKYGKPIIDRTIRYDLPLEQALNSTLISLDSTIKSNLSVGLPMDILLYEKDSYDLSRYRRIEEYDEDLLNMRQYWSNGLKQLLEELPTPKI</sequence>
<evidence type="ECO:0000313" key="1">
    <source>
        <dbReference type="EMBL" id="GAA6167020.1"/>
    </source>
</evidence>